<evidence type="ECO:0000256" key="6">
    <source>
        <dbReference type="ARBA" id="ARBA00023235"/>
    </source>
</evidence>
<keyword evidence="5 8" id="KW-0472">Membrane</keyword>
<dbReference type="NCBIfam" id="TIGR01063">
    <property type="entry name" value="gyrA"/>
    <property type="match status" value="1"/>
</dbReference>
<keyword evidence="6 8" id="KW-0413">Isomerase</keyword>
<dbReference type="FunFam" id="1.10.268.10:FF:000001">
    <property type="entry name" value="DNA gyrase subunit A"/>
    <property type="match status" value="1"/>
</dbReference>
<dbReference type="Gene3D" id="2.120.10.90">
    <property type="entry name" value="DNA gyrase/topoisomerase IV, subunit A, C-terminal"/>
    <property type="match status" value="1"/>
</dbReference>
<gene>
    <name evidence="8" type="primary">parC</name>
    <name evidence="12" type="ORF">AM506_08290</name>
</gene>
<dbReference type="GO" id="GO:0007059">
    <property type="term" value="P:chromosome segregation"/>
    <property type="evidence" value="ECO:0007669"/>
    <property type="project" value="UniProtKB-UniRule"/>
</dbReference>
<dbReference type="HAMAP" id="MF_00937">
    <property type="entry name" value="ParC_type2"/>
    <property type="match status" value="1"/>
</dbReference>
<dbReference type="InterPro" id="IPR006691">
    <property type="entry name" value="GyrA/parC_rep"/>
</dbReference>
<keyword evidence="3 8" id="KW-0799">Topoisomerase</keyword>
<dbReference type="InterPro" id="IPR002205">
    <property type="entry name" value="Topo_IIA_dom_A"/>
</dbReference>
<keyword evidence="10" id="KW-0175">Coiled coil</keyword>
<dbReference type="Gene3D" id="3.30.1360.40">
    <property type="match status" value="1"/>
</dbReference>
<dbReference type="PROSITE" id="PS52040">
    <property type="entry name" value="TOPO_IIA"/>
    <property type="match status" value="1"/>
</dbReference>
<dbReference type="PATRIC" id="fig|218284.4.peg.3278"/>
<feature type="domain" description="Topo IIA-type catalytic" evidence="11">
    <location>
        <begin position="33"/>
        <end position="499"/>
    </location>
</feature>
<dbReference type="PANTHER" id="PTHR43493">
    <property type="entry name" value="DNA GYRASE/TOPOISOMERASE SUBUNIT A"/>
    <property type="match status" value="1"/>
</dbReference>
<dbReference type="RefSeq" id="WP_060672026.1">
    <property type="nucleotide sequence ID" value="NZ_JBCNGU010000018.1"/>
</dbReference>
<dbReference type="AlphaFoldDB" id="A0A0N8GH18"/>
<dbReference type="FunFam" id="3.30.1360.40:FF:000002">
    <property type="entry name" value="DNA gyrase subunit A"/>
    <property type="match status" value="1"/>
</dbReference>
<dbReference type="PANTHER" id="PTHR43493:SF9">
    <property type="entry name" value="DNA TOPOISOMERASE 4 SUBUNIT A"/>
    <property type="match status" value="1"/>
</dbReference>
<evidence type="ECO:0000313" key="13">
    <source>
        <dbReference type="Proteomes" id="UP000050398"/>
    </source>
</evidence>
<dbReference type="InterPro" id="IPR013757">
    <property type="entry name" value="Topo_IIA_A_a_sf"/>
</dbReference>
<dbReference type="NCBIfam" id="NF004044">
    <property type="entry name" value="PRK05561.1"/>
    <property type="match status" value="1"/>
</dbReference>
<evidence type="ECO:0000256" key="10">
    <source>
        <dbReference type="SAM" id="Coils"/>
    </source>
</evidence>
<feature type="site" description="Interaction with DNA" evidence="8">
    <location>
        <position position="90"/>
    </location>
</feature>
<dbReference type="CDD" id="cd00187">
    <property type="entry name" value="TOP4c"/>
    <property type="match status" value="1"/>
</dbReference>
<dbReference type="Proteomes" id="UP000050398">
    <property type="component" value="Unassembled WGS sequence"/>
</dbReference>
<dbReference type="SUPFAM" id="SSF101904">
    <property type="entry name" value="GyrA/ParC C-terminal domain-like"/>
    <property type="match status" value="1"/>
</dbReference>
<evidence type="ECO:0000256" key="2">
    <source>
        <dbReference type="ARBA" id="ARBA00022475"/>
    </source>
</evidence>
<dbReference type="GO" id="GO:0006265">
    <property type="term" value="P:DNA topological change"/>
    <property type="evidence" value="ECO:0007669"/>
    <property type="project" value="UniProtKB-UniRule"/>
</dbReference>
<dbReference type="Gene3D" id="1.10.268.10">
    <property type="entry name" value="Topoisomerase, domain 3"/>
    <property type="match status" value="1"/>
</dbReference>
<dbReference type="GO" id="GO:0019897">
    <property type="term" value="C:extrinsic component of plasma membrane"/>
    <property type="evidence" value="ECO:0007669"/>
    <property type="project" value="UniProtKB-UniRule"/>
</dbReference>
<dbReference type="Pfam" id="PF00521">
    <property type="entry name" value="DNA_topoisoIV"/>
    <property type="match status" value="1"/>
</dbReference>
<dbReference type="NCBIfam" id="NF004043">
    <property type="entry name" value="PRK05560.1"/>
    <property type="match status" value="1"/>
</dbReference>
<dbReference type="InterPro" id="IPR050220">
    <property type="entry name" value="Type_II_DNA_Topoisomerases"/>
</dbReference>
<feature type="site" description="Interaction with DNA" evidence="8">
    <location>
        <position position="79"/>
    </location>
</feature>
<dbReference type="GO" id="GO:0005737">
    <property type="term" value="C:cytoplasm"/>
    <property type="evidence" value="ECO:0007669"/>
    <property type="project" value="TreeGrafter"/>
</dbReference>
<reference evidence="12 13" key="1">
    <citation type="submission" date="2015-08" db="EMBL/GenBank/DDBJ databases">
        <title>Draft Genome Sequence of Bacillus vietnamensis UCD-SED5.</title>
        <authorList>
            <person name="Lee R.D."/>
            <person name="Jospin G."/>
            <person name="Lang J.M."/>
            <person name="Coil D.A."/>
            <person name="Eisen J.A."/>
        </authorList>
    </citation>
    <scope>NUCLEOTIDE SEQUENCE [LARGE SCALE GENOMIC DNA]</scope>
    <source>
        <strain evidence="12 13">UCD-SED5</strain>
    </source>
</reference>
<accession>A0A0N8GH18</accession>
<dbReference type="GO" id="GO:0003677">
    <property type="term" value="F:DNA binding"/>
    <property type="evidence" value="ECO:0007669"/>
    <property type="project" value="UniProtKB-UniRule"/>
</dbReference>
<comment type="subcellular location">
    <subcellularLocation>
        <location evidence="8">Cell membrane</location>
        <topology evidence="8">Peripheral membrane protein</topology>
    </subcellularLocation>
</comment>
<dbReference type="GO" id="GO:0005524">
    <property type="term" value="F:ATP binding"/>
    <property type="evidence" value="ECO:0007669"/>
    <property type="project" value="InterPro"/>
</dbReference>
<evidence type="ECO:0000256" key="7">
    <source>
        <dbReference type="ARBA" id="ARBA00063644"/>
    </source>
</evidence>
<feature type="coiled-coil region" evidence="10">
    <location>
        <begin position="435"/>
        <end position="502"/>
    </location>
</feature>
<proteinExistence type="inferred from homology"/>
<feature type="site" description="Interaction with DNA" evidence="8">
    <location>
        <position position="96"/>
    </location>
</feature>
<dbReference type="InterPro" id="IPR013758">
    <property type="entry name" value="Topo_IIA_A/C_ab"/>
</dbReference>
<comment type="catalytic activity">
    <reaction evidence="1 8 9">
        <text>ATP-dependent breakage, passage and rejoining of double-stranded DNA.</text>
        <dbReference type="EC" id="5.6.2.2"/>
    </reaction>
</comment>
<dbReference type="OrthoDB" id="9806486at2"/>
<dbReference type="InterPro" id="IPR013760">
    <property type="entry name" value="Topo_IIA-like_dom_sf"/>
</dbReference>
<dbReference type="Gene3D" id="3.90.199.10">
    <property type="entry name" value="Topoisomerase II, domain 5"/>
    <property type="match status" value="1"/>
</dbReference>
<dbReference type="FunFam" id="3.90.199.10:FF:000001">
    <property type="entry name" value="DNA gyrase subunit A"/>
    <property type="match status" value="1"/>
</dbReference>
<dbReference type="eggNOG" id="COG0188">
    <property type="taxonomic scope" value="Bacteria"/>
</dbReference>
<dbReference type="SUPFAM" id="SSF56719">
    <property type="entry name" value="Type II DNA topoisomerase"/>
    <property type="match status" value="1"/>
</dbReference>
<feature type="site" description="Interaction with DNA" evidence="8">
    <location>
        <position position="41"/>
    </location>
</feature>
<dbReference type="Pfam" id="PF03989">
    <property type="entry name" value="DNA_gyraseA_C"/>
    <property type="match status" value="5"/>
</dbReference>
<keyword evidence="2 8" id="KW-1003">Cell membrane</keyword>
<feature type="site" description="Transition state stabilizer" evidence="8">
    <location>
        <position position="120"/>
    </location>
</feature>
<name>A0A0N8GH18_9BACI</name>
<evidence type="ECO:0000256" key="5">
    <source>
        <dbReference type="ARBA" id="ARBA00023136"/>
    </source>
</evidence>
<evidence type="ECO:0000256" key="1">
    <source>
        <dbReference type="ARBA" id="ARBA00000185"/>
    </source>
</evidence>
<comment type="function">
    <text evidence="8">Topoisomerase IV is essential for chromosome segregation. It relaxes supercoiled DNA. Performs the decatenation events required during the replication of a circular DNA molecule.</text>
</comment>
<evidence type="ECO:0000256" key="4">
    <source>
        <dbReference type="ARBA" id="ARBA00023125"/>
    </source>
</evidence>
<sequence>MTTVERYQDLPLEEVLGDRFGRYSKYIIQERALPDARDGLKPVQRRILYAMYVDGNTQEKGFRKSAKTVGNVIGNYHPHGDTSVYDAMVRMSQTWKVRNYLVEMHGNNGSVDGDPPAAMRYTEARLSAISMELLRDIDKKTVEFVPNFDDTSSEPTVLPSRFPNLLVNGSTGISAGYATDIPPHHLGEVIDAAIMRMDKSECSVDDLMTVLKGPDFPTGGIIQGVDGIRKAYETGKGKIVVRGKADIENIRGSKQQIVITEIPYEINKANLVKKMDEFRVDRKVEGIAEVRDETDRDGMRIVIELKKDADASGVLNYLYKNSDLQITYNFNMVAIHNRRPKLMGLREMLDAYIQHQKEVVTNRTRHDLNKAKDRQHIVEGLMKALSILDQVIATIRASKDKRDAKDNLIQKFQFTEAQSEAIVSLQLYRLTNTDITALQAEAEELAKTIEELTAILESESKLYSVIKKELKAIKKQFADARRTQIEEKIEEIKINLEVLIASEDVMVTVTRDGYMKRTSLRSYSASNGQDLAMKETDRLLGQYEMNTTDVLLVFTNKGNYIYCPVHELPDIRWKDLGQHVGNIVPIDRDEQVLKAIPIKEFDPAHYLLFVTKNGMIKRSELPQYKAQRYSRPLVGINLKGDDELVDVHITDGSNDVFIATHLSYGLWFAEEDVNIVGPRAAGVKGVNLKEDDFVVSGKMIRDSAKDFIFLATQRGAVKKMKLAEFEKTSRAKRGVIMLRELKANPHRVVSIEVVKDTDKVGLLTTKGKAEEVNVSDFRPNDRYSNGSFVIDEGESGSVCETWAESRTSEGKE</sequence>
<dbReference type="GO" id="GO:0034335">
    <property type="term" value="F:DNA negative supercoiling activity"/>
    <property type="evidence" value="ECO:0007669"/>
    <property type="project" value="UniProtKB-ARBA"/>
</dbReference>
<comment type="subunit">
    <text evidence="7 8">Heterotetramer composed of ParC and ParE.</text>
</comment>
<comment type="similarity">
    <text evidence="8">Belongs to the type II topoisomerase GyrA/ParC subunit family. ParC type 2 subfamily.</text>
</comment>
<dbReference type="FunFam" id="2.120.10.90:FF:000005">
    <property type="entry name" value="DNA topoisomerase 4 subunit A"/>
    <property type="match status" value="1"/>
</dbReference>
<evidence type="ECO:0000313" key="12">
    <source>
        <dbReference type="EMBL" id="KPL60058.1"/>
    </source>
</evidence>
<dbReference type="NCBIfam" id="TIGR01061">
    <property type="entry name" value="parC_Gpos"/>
    <property type="match status" value="1"/>
</dbReference>
<feature type="active site" description="O-(5'-phospho-DNA)-tyrosine intermediate" evidence="8 9">
    <location>
        <position position="121"/>
    </location>
</feature>
<dbReference type="SMART" id="SM00434">
    <property type="entry name" value="TOP4c"/>
    <property type="match status" value="1"/>
</dbReference>
<comment type="caution">
    <text evidence="12">The sequence shown here is derived from an EMBL/GenBank/DDBJ whole genome shotgun (WGS) entry which is preliminary data.</text>
</comment>
<evidence type="ECO:0000259" key="11">
    <source>
        <dbReference type="PROSITE" id="PS52040"/>
    </source>
</evidence>
<organism evidence="12 13">
    <name type="scientific">Rossellomorea vietnamensis</name>
    <dbReference type="NCBI Taxonomy" id="218284"/>
    <lineage>
        <taxon>Bacteria</taxon>
        <taxon>Bacillati</taxon>
        <taxon>Bacillota</taxon>
        <taxon>Bacilli</taxon>
        <taxon>Bacillales</taxon>
        <taxon>Bacillaceae</taxon>
        <taxon>Rossellomorea</taxon>
    </lineage>
</organism>
<evidence type="ECO:0000256" key="8">
    <source>
        <dbReference type="HAMAP-Rule" id="MF_00937"/>
    </source>
</evidence>
<dbReference type="GO" id="GO:0005694">
    <property type="term" value="C:chromosome"/>
    <property type="evidence" value="ECO:0007669"/>
    <property type="project" value="InterPro"/>
</dbReference>
<dbReference type="EMBL" id="LIXZ01000005">
    <property type="protein sequence ID" value="KPL60058.1"/>
    <property type="molecule type" value="Genomic_DNA"/>
</dbReference>
<dbReference type="InterPro" id="IPR005741">
    <property type="entry name" value="TopoIV_A_Gpos"/>
</dbReference>
<protein>
    <recommendedName>
        <fullName evidence="8">DNA topoisomerase 4 subunit A</fullName>
        <ecNumber evidence="8">5.6.2.2</ecNumber>
    </recommendedName>
    <alternativeName>
        <fullName evidence="8">Topoisomerase IV subunit A</fullName>
    </alternativeName>
</protein>
<feature type="site" description="Interaction with DNA" evidence="8">
    <location>
        <position position="77"/>
    </location>
</feature>
<keyword evidence="4 8" id="KW-0238">DNA-binding</keyword>
<evidence type="ECO:0000256" key="9">
    <source>
        <dbReference type="PROSITE-ProRule" id="PRU01384"/>
    </source>
</evidence>
<dbReference type="EC" id="5.6.2.2" evidence="8"/>
<dbReference type="InterPro" id="IPR035516">
    <property type="entry name" value="Gyrase/topoIV_suA_C"/>
</dbReference>
<dbReference type="GO" id="GO:0009330">
    <property type="term" value="C:DNA topoisomerase type II (double strand cut, ATP-hydrolyzing) complex"/>
    <property type="evidence" value="ECO:0007669"/>
    <property type="project" value="TreeGrafter"/>
</dbReference>
<evidence type="ECO:0000256" key="3">
    <source>
        <dbReference type="ARBA" id="ARBA00023029"/>
    </source>
</evidence>